<evidence type="ECO:0008006" key="3">
    <source>
        <dbReference type="Google" id="ProtNLM"/>
    </source>
</evidence>
<dbReference type="InterPro" id="IPR017853">
    <property type="entry name" value="GH"/>
</dbReference>
<dbReference type="InterPro" id="IPR013785">
    <property type="entry name" value="Aldolase_TIM"/>
</dbReference>
<reference evidence="1 2" key="1">
    <citation type="submission" date="2023-04" db="EMBL/GenBank/DDBJ databases">
        <title>A novel bacteria isolated from coastal sediment.</title>
        <authorList>
            <person name="Liu X.-J."/>
            <person name="Du Z.-J."/>
        </authorList>
    </citation>
    <scope>NUCLEOTIDE SEQUENCE [LARGE SCALE GENOMIC DNA]</scope>
    <source>
        <strain evidence="1 2">SDUM461003</strain>
    </source>
</reference>
<keyword evidence="2" id="KW-1185">Reference proteome</keyword>
<gene>
    <name evidence="1" type="ORF">QEH52_02645</name>
</gene>
<sequence length="708" mass="80000">MKIQVPSLTAIIASFAIAVIGYAEAPSKSSYMLANPSLGREFSLQDGHLTTKRILNRRADTVIHPTHSDEFQLRISQGTHTTGTDVLLTTQDFTCIDVTRKALPELPGKSIDFTLKNTEHDLTVIVRYELGTNDFFMRKQLHISSGKPVTLEKIDVEAVSTTDAYQPYTTREITTSRSRELKMNGWRPGLGQPLFTTKSGTFWGIEFPAADNQVVDQELICGYQYGHELTPNEAYISYKAVMGVSDDPAFTSDAFYEYIETIRVRPLRLQVQYNSWFDFYKEVSGPDFISSVEKVNQELCVERGVSPLDAYVIDDGWQDSPKGADWSQEVWPVNEKFDPAFESSFAAAEKVQSELGIWLSPQANFGARFAVPSMRKAKMGALKTWMSLANTPYMDKLEDRLVELTNQGFSYFKLDGTFGHLRTREFDIDGAAHGVPVMPQLGTEGFKPDDERLNDNKYNELKIYYLTVGTERLMKIFKAMSEANPEVYIVISNGAYLSPWWLMHVDAVWMINAGDAAGGSDRTGQLVYRDGIYHDIWVKENTHFPMNALFNHEPKKTETGESSEEFQSYLLMNMSRGTGFIELYLKTQELSESDWDVLAEGLKWAKQAFPTFKRSRMHGGSPKQDEVYGFTAWNADQGYVSIHNPADTAQDYTIVLDRQFGLIPGETSFKVSSPMPNSLDGLKANYTYGDTITITMLPKEIRIIDFKK</sequence>
<dbReference type="SUPFAM" id="SSF51445">
    <property type="entry name" value="(Trans)glycosidases"/>
    <property type="match status" value="1"/>
</dbReference>
<dbReference type="EMBL" id="JARXHW010000003">
    <property type="protein sequence ID" value="MDQ8206391.1"/>
    <property type="molecule type" value="Genomic_DNA"/>
</dbReference>
<accession>A0ABU1AQK3</accession>
<dbReference type="Proteomes" id="UP001225316">
    <property type="component" value="Unassembled WGS sequence"/>
</dbReference>
<dbReference type="Gene3D" id="3.20.20.70">
    <property type="entry name" value="Aldolase class I"/>
    <property type="match status" value="1"/>
</dbReference>
<protein>
    <recommendedName>
        <fullName evidence="3">Alpha-galactosidase</fullName>
    </recommendedName>
</protein>
<name>A0ABU1AQK3_9BACT</name>
<comment type="caution">
    <text evidence="1">The sequence shown here is derived from an EMBL/GenBank/DDBJ whole genome shotgun (WGS) entry which is preliminary data.</text>
</comment>
<organism evidence="1 2">
    <name type="scientific">Thalassobacterium maritimum</name>
    <dbReference type="NCBI Taxonomy" id="3041265"/>
    <lineage>
        <taxon>Bacteria</taxon>
        <taxon>Pseudomonadati</taxon>
        <taxon>Verrucomicrobiota</taxon>
        <taxon>Opitutia</taxon>
        <taxon>Puniceicoccales</taxon>
        <taxon>Coraliomargaritaceae</taxon>
        <taxon>Thalassobacterium</taxon>
    </lineage>
</organism>
<proteinExistence type="predicted"/>
<evidence type="ECO:0000313" key="2">
    <source>
        <dbReference type="Proteomes" id="UP001225316"/>
    </source>
</evidence>
<evidence type="ECO:0000313" key="1">
    <source>
        <dbReference type="EMBL" id="MDQ8206391.1"/>
    </source>
</evidence>
<dbReference type="RefSeq" id="WP_308948452.1">
    <property type="nucleotide sequence ID" value="NZ_JARXHW010000003.1"/>
</dbReference>